<dbReference type="Proteomes" id="UP000014969">
    <property type="component" value="Unassembled WGS sequence"/>
</dbReference>
<accession>A0A829HN32</accession>
<gene>
    <name evidence="2" type="ORF">J108_23500</name>
</gene>
<organism evidence="2 3">
    <name type="scientific">Mycobacteroides abscessus subsp. bolletii CRM-0020</name>
    <dbReference type="NCBI Taxonomy" id="1306401"/>
    <lineage>
        <taxon>Bacteria</taxon>
        <taxon>Bacillati</taxon>
        <taxon>Actinomycetota</taxon>
        <taxon>Actinomycetes</taxon>
        <taxon>Mycobacteriales</taxon>
        <taxon>Mycobacteriaceae</taxon>
        <taxon>Mycobacteroides</taxon>
        <taxon>Mycobacteroides abscessus</taxon>
    </lineage>
</organism>
<protein>
    <submittedName>
        <fullName evidence="2">Uncharacterized protein</fullName>
    </submittedName>
</protein>
<dbReference type="RefSeq" id="WP_020724470.1">
    <property type="nucleotide sequence ID" value="NZ_ATFQ01000040.1"/>
</dbReference>
<proteinExistence type="predicted"/>
<reference evidence="2 3" key="1">
    <citation type="journal article" date="2013" name="Genome Announc.">
        <title>Genome Sequence of an Epidemic Isolate of Mycobacterium abscessus subsp. bolletii from Rio de Janeiro, Brazil.</title>
        <authorList>
            <person name="Davidson R.M."/>
            <person name="Reynolds P.R."/>
            <person name="Farias-Hesson E."/>
            <person name="Duarte R.S."/>
            <person name="Jackson M."/>
            <person name="Strong M."/>
        </authorList>
    </citation>
    <scope>NUCLEOTIDE SEQUENCE [LARGE SCALE GENOMIC DNA]</scope>
    <source>
        <strain evidence="2 3">CRM-0020</strain>
    </source>
</reference>
<evidence type="ECO:0000313" key="2">
    <source>
        <dbReference type="EMBL" id="EPQ20982.1"/>
    </source>
</evidence>
<evidence type="ECO:0000256" key="1">
    <source>
        <dbReference type="SAM" id="MobiDB-lite"/>
    </source>
</evidence>
<feature type="region of interest" description="Disordered" evidence="1">
    <location>
        <begin position="1"/>
        <end position="20"/>
    </location>
</feature>
<name>A0A829HN32_9MYCO</name>
<evidence type="ECO:0000313" key="3">
    <source>
        <dbReference type="Proteomes" id="UP000014969"/>
    </source>
</evidence>
<comment type="caution">
    <text evidence="2">The sequence shown here is derived from an EMBL/GenBank/DDBJ whole genome shotgun (WGS) entry which is preliminary data.</text>
</comment>
<dbReference type="EMBL" id="ATFQ01000040">
    <property type="protein sequence ID" value="EPQ20982.1"/>
    <property type="molecule type" value="Genomic_DNA"/>
</dbReference>
<dbReference type="AlphaFoldDB" id="A0A829HN32"/>
<sequence length="135" mass="15215">MDAPKRGRPHKGNRQAIKTESMDATLKSQLVARAKHHGLDYGPYVADLLALDVGRPDLVHDLDIQTLDLDIDVKPEPCDNPNYFLTRPAREVHAIISQRAAKERISLGKYVIRFCEDHIRKVMPTDQQEVLPIGA</sequence>
<feature type="compositionally biased region" description="Basic residues" evidence="1">
    <location>
        <begin position="1"/>
        <end position="13"/>
    </location>
</feature>